<evidence type="ECO:0000313" key="12">
    <source>
        <dbReference type="EMBL" id="ONH68239.1"/>
    </source>
</evidence>
<comment type="catalytic activity">
    <reaction evidence="8">
        <text>L-seryl-[protein] + ATP = O-phospho-L-seryl-[protein] + ADP + H(+)</text>
        <dbReference type="Rhea" id="RHEA:17989"/>
        <dbReference type="Rhea" id="RHEA-COMP:9863"/>
        <dbReference type="Rhea" id="RHEA-COMP:11604"/>
        <dbReference type="ChEBI" id="CHEBI:15378"/>
        <dbReference type="ChEBI" id="CHEBI:29999"/>
        <dbReference type="ChEBI" id="CHEBI:30616"/>
        <dbReference type="ChEBI" id="CHEBI:83421"/>
        <dbReference type="ChEBI" id="CHEBI:456216"/>
        <dbReference type="EC" id="2.7.11.1"/>
    </reaction>
</comment>
<feature type="binding site" evidence="9">
    <location>
        <position position="170"/>
    </location>
    <ligand>
        <name>ATP</name>
        <dbReference type="ChEBI" id="CHEBI:30616"/>
    </ligand>
</feature>
<evidence type="ECO:0000256" key="8">
    <source>
        <dbReference type="ARBA" id="ARBA00048679"/>
    </source>
</evidence>
<evidence type="ECO:0000256" key="1">
    <source>
        <dbReference type="ARBA" id="ARBA00012513"/>
    </source>
</evidence>
<dbReference type="GO" id="GO:0005524">
    <property type="term" value="F:ATP binding"/>
    <property type="evidence" value="ECO:0007669"/>
    <property type="project" value="UniProtKB-UniRule"/>
</dbReference>
<name>A0A1V2L8L3_CYBFA</name>
<dbReference type="GO" id="GO:0004674">
    <property type="term" value="F:protein serine/threonine kinase activity"/>
    <property type="evidence" value="ECO:0007669"/>
    <property type="project" value="UniProtKB-KW"/>
</dbReference>
<dbReference type="PANTHER" id="PTHR47634">
    <property type="entry name" value="PROTEIN KINASE DOMAIN-CONTAINING PROTEIN-RELATED"/>
    <property type="match status" value="1"/>
</dbReference>
<dbReference type="OMA" id="NHKGPNG"/>
<evidence type="ECO:0000256" key="10">
    <source>
        <dbReference type="SAM" id="MobiDB-lite"/>
    </source>
</evidence>
<dbReference type="InterPro" id="IPR008271">
    <property type="entry name" value="Ser/Thr_kinase_AS"/>
</dbReference>
<dbReference type="GO" id="GO:0050684">
    <property type="term" value="P:regulation of mRNA processing"/>
    <property type="evidence" value="ECO:0007669"/>
    <property type="project" value="TreeGrafter"/>
</dbReference>
<dbReference type="CDD" id="cd14136">
    <property type="entry name" value="STKc_SRPK"/>
    <property type="match status" value="1"/>
</dbReference>
<feature type="compositionally biased region" description="Basic and acidic residues" evidence="10">
    <location>
        <begin position="111"/>
        <end position="130"/>
    </location>
</feature>
<feature type="compositionally biased region" description="Acidic residues" evidence="10">
    <location>
        <begin position="94"/>
        <end position="110"/>
    </location>
</feature>
<evidence type="ECO:0000256" key="3">
    <source>
        <dbReference type="ARBA" id="ARBA00022679"/>
    </source>
</evidence>
<keyword evidence="6 9" id="KW-0067">ATP-binding</keyword>
<dbReference type="InterPro" id="IPR051334">
    <property type="entry name" value="SRPK"/>
</dbReference>
<keyword evidence="4 9" id="KW-0547">Nucleotide-binding</keyword>
<feature type="compositionally biased region" description="Polar residues" evidence="10">
    <location>
        <begin position="361"/>
        <end position="379"/>
    </location>
</feature>
<reference evidence="13" key="1">
    <citation type="journal article" date="2017" name="Genome Announc.">
        <title>Genome sequences of Cyberlindnera fabianii 65, Pichia kudriavzevii 129, and Saccharomyces cerevisiae 131 isolated from fermented masau fruits in Zimbabwe.</title>
        <authorList>
            <person name="van Rijswijck I.M.H."/>
            <person name="Derks M.F.L."/>
            <person name="Abee T."/>
            <person name="de Ridder D."/>
            <person name="Smid E.J."/>
        </authorList>
    </citation>
    <scope>NUCLEOTIDE SEQUENCE [LARGE SCALE GENOMIC DNA]</scope>
    <source>
        <strain evidence="13">65</strain>
    </source>
</reference>
<organism evidence="12 13">
    <name type="scientific">Cyberlindnera fabianii</name>
    <name type="common">Yeast</name>
    <name type="synonym">Hansenula fabianii</name>
    <dbReference type="NCBI Taxonomy" id="36022"/>
    <lineage>
        <taxon>Eukaryota</taxon>
        <taxon>Fungi</taxon>
        <taxon>Dikarya</taxon>
        <taxon>Ascomycota</taxon>
        <taxon>Saccharomycotina</taxon>
        <taxon>Saccharomycetes</taxon>
        <taxon>Phaffomycetales</taxon>
        <taxon>Phaffomycetaceae</taxon>
        <taxon>Cyberlindnera</taxon>
    </lineage>
</organism>
<dbReference type="GO" id="GO:0000245">
    <property type="term" value="P:spliceosomal complex assembly"/>
    <property type="evidence" value="ECO:0007669"/>
    <property type="project" value="TreeGrafter"/>
</dbReference>
<proteinExistence type="predicted"/>
<dbReference type="PROSITE" id="PS00108">
    <property type="entry name" value="PROTEIN_KINASE_ST"/>
    <property type="match status" value="1"/>
</dbReference>
<evidence type="ECO:0000256" key="9">
    <source>
        <dbReference type="PROSITE-ProRule" id="PRU10141"/>
    </source>
</evidence>
<dbReference type="AlphaFoldDB" id="A0A1V2L8L3"/>
<dbReference type="EC" id="2.7.11.1" evidence="1"/>
<keyword evidence="13" id="KW-1185">Reference proteome</keyword>
<protein>
    <recommendedName>
        <fullName evidence="1">non-specific serine/threonine protein kinase</fullName>
        <ecNumber evidence="1">2.7.11.1</ecNumber>
    </recommendedName>
</protein>
<dbReference type="PROSITE" id="PS50011">
    <property type="entry name" value="PROTEIN_KINASE_DOM"/>
    <property type="match status" value="1"/>
</dbReference>
<evidence type="ECO:0000256" key="7">
    <source>
        <dbReference type="ARBA" id="ARBA00047899"/>
    </source>
</evidence>
<dbReference type="SUPFAM" id="SSF56112">
    <property type="entry name" value="Protein kinase-like (PK-like)"/>
    <property type="match status" value="1"/>
</dbReference>
<feature type="domain" description="Protein kinase" evidence="11">
    <location>
        <begin position="141"/>
        <end position="576"/>
    </location>
</feature>
<keyword evidence="5 12" id="KW-0418">Kinase</keyword>
<keyword evidence="3" id="KW-0808">Transferase</keyword>
<keyword evidence="2" id="KW-0723">Serine/threonine-protein kinase</keyword>
<dbReference type="InterPro" id="IPR011009">
    <property type="entry name" value="Kinase-like_dom_sf"/>
</dbReference>
<feature type="compositionally biased region" description="Polar residues" evidence="10">
    <location>
        <begin position="63"/>
        <end position="73"/>
    </location>
</feature>
<dbReference type="GO" id="GO:0005737">
    <property type="term" value="C:cytoplasm"/>
    <property type="evidence" value="ECO:0007669"/>
    <property type="project" value="TreeGrafter"/>
</dbReference>
<dbReference type="VEuPathDB" id="FungiDB:BON22_2193"/>
<gene>
    <name evidence="12" type="ORF">BON22_2193</name>
</gene>
<evidence type="ECO:0000256" key="2">
    <source>
        <dbReference type="ARBA" id="ARBA00022527"/>
    </source>
</evidence>
<dbReference type="InterPro" id="IPR000719">
    <property type="entry name" value="Prot_kinase_dom"/>
</dbReference>
<evidence type="ECO:0000256" key="5">
    <source>
        <dbReference type="ARBA" id="ARBA00022777"/>
    </source>
</evidence>
<sequence>MARSVDPSSRNIFSPARTPVSGDNNPHAAAGARSQLSIAFKNASGHTSDTARDARIPHGLNTELATAPTSVTGASGDPSTHPYPHHHSHHDGHESDEEDSDDDSDDEVPEQDLKGEEDKADYKEGGYHPAYKGEEYKNGKYVLVRKLGWGHFSTVWLAKDLEKNRHVAVKIVRSAKHYTETAIDEIKLLKKVSDTEKEHKGKQHVIAFLDSFMHNGPNGSHVIMVFEVLGENLLSLIRKYKHRGIPVIYVKQIAKQMLLALDYIHRECGVIHTDIKPENVLIEIGDVEQIVAMVESIERAKKDQRKLERRASRKSSLPPVSSQSTSSTPSRNGRRSRRQTLIIGSQPLPSPISSGHRFGSFKNNSPLKSGTVTPSKSDAVANSLSSMSISADNSTILMSDSQDDQGVPDEEHLIGVKIADLGNACWYDEHFTNDIQTRQYRSPEVLIGASWGCSADVWSLACMIFELLTGDYLFDPVNGHSYTKDDDHIAQIIELLGKFPSQLLKDGKFTSEFFNSRGDMKNISKLKPWGLKDVLIDKYKYSEQDAYDISDFLLPMLSINPEKRADAGGMINHPWLADAVGLENVVLERPLCGCGDDIAGWCREVKGHPKH</sequence>
<dbReference type="FunFam" id="3.30.200.20:FF:000770">
    <property type="entry name" value="SRSF protein kinase 2"/>
    <property type="match status" value="1"/>
</dbReference>
<evidence type="ECO:0000313" key="13">
    <source>
        <dbReference type="Proteomes" id="UP000189513"/>
    </source>
</evidence>
<dbReference type="PANTHER" id="PTHR47634:SF9">
    <property type="entry name" value="PROTEIN KINASE DOMAIN-CONTAINING PROTEIN-RELATED"/>
    <property type="match status" value="1"/>
</dbReference>
<dbReference type="Pfam" id="PF00069">
    <property type="entry name" value="Pkinase"/>
    <property type="match status" value="2"/>
</dbReference>
<dbReference type="FunFam" id="1.10.510.10:FF:000409">
    <property type="entry name" value="CMGC/SRPK protein kinase"/>
    <property type="match status" value="1"/>
</dbReference>
<dbReference type="STRING" id="36022.A0A1V2L8L3"/>
<dbReference type="EMBL" id="MPUK01000003">
    <property type="protein sequence ID" value="ONH68239.1"/>
    <property type="molecule type" value="Genomic_DNA"/>
</dbReference>
<evidence type="ECO:0000256" key="4">
    <source>
        <dbReference type="ARBA" id="ARBA00022741"/>
    </source>
</evidence>
<dbReference type="PROSITE" id="PS00107">
    <property type="entry name" value="PROTEIN_KINASE_ATP"/>
    <property type="match status" value="1"/>
</dbReference>
<feature type="region of interest" description="Disordered" evidence="10">
    <location>
        <begin position="1"/>
        <end position="130"/>
    </location>
</feature>
<dbReference type="SMART" id="SM00220">
    <property type="entry name" value="S_TKc"/>
    <property type="match status" value="1"/>
</dbReference>
<feature type="compositionally biased region" description="Basic and acidic residues" evidence="10">
    <location>
        <begin position="301"/>
        <end position="310"/>
    </location>
</feature>
<accession>A0A1V2L8L3</accession>
<dbReference type="InterPro" id="IPR017441">
    <property type="entry name" value="Protein_kinase_ATP_BS"/>
</dbReference>
<feature type="region of interest" description="Disordered" evidence="10">
    <location>
        <begin position="301"/>
        <end position="379"/>
    </location>
</feature>
<evidence type="ECO:0000259" key="11">
    <source>
        <dbReference type="PROSITE" id="PS50011"/>
    </source>
</evidence>
<comment type="catalytic activity">
    <reaction evidence="7">
        <text>L-threonyl-[protein] + ATP = O-phospho-L-threonyl-[protein] + ADP + H(+)</text>
        <dbReference type="Rhea" id="RHEA:46608"/>
        <dbReference type="Rhea" id="RHEA-COMP:11060"/>
        <dbReference type="Rhea" id="RHEA-COMP:11605"/>
        <dbReference type="ChEBI" id="CHEBI:15378"/>
        <dbReference type="ChEBI" id="CHEBI:30013"/>
        <dbReference type="ChEBI" id="CHEBI:30616"/>
        <dbReference type="ChEBI" id="CHEBI:61977"/>
        <dbReference type="ChEBI" id="CHEBI:456216"/>
        <dbReference type="EC" id="2.7.11.1"/>
    </reaction>
</comment>
<dbReference type="Proteomes" id="UP000189513">
    <property type="component" value="Unassembled WGS sequence"/>
</dbReference>
<evidence type="ECO:0000256" key="6">
    <source>
        <dbReference type="ARBA" id="ARBA00022840"/>
    </source>
</evidence>
<dbReference type="Gene3D" id="3.30.200.20">
    <property type="entry name" value="Phosphorylase Kinase, domain 1"/>
    <property type="match status" value="1"/>
</dbReference>
<feature type="compositionally biased region" description="Low complexity" evidence="10">
    <location>
        <begin position="314"/>
        <end position="330"/>
    </location>
</feature>
<dbReference type="GO" id="GO:0005634">
    <property type="term" value="C:nucleus"/>
    <property type="evidence" value="ECO:0007669"/>
    <property type="project" value="TreeGrafter"/>
</dbReference>
<feature type="compositionally biased region" description="Polar residues" evidence="10">
    <location>
        <begin position="1"/>
        <end position="12"/>
    </location>
</feature>
<dbReference type="Gene3D" id="1.10.510.10">
    <property type="entry name" value="Transferase(Phosphotransferase) domain 1"/>
    <property type="match status" value="1"/>
</dbReference>
<comment type="caution">
    <text evidence="12">The sequence shown here is derived from an EMBL/GenBank/DDBJ whole genome shotgun (WGS) entry which is preliminary data.</text>
</comment>